<reference evidence="1" key="1">
    <citation type="submission" date="2018-05" db="EMBL/GenBank/DDBJ databases">
        <authorList>
            <person name="Lanie J.A."/>
            <person name="Ng W.-L."/>
            <person name="Kazmierczak K.M."/>
            <person name="Andrzejewski T.M."/>
            <person name="Davidsen T.M."/>
            <person name="Wayne K.J."/>
            <person name="Tettelin H."/>
            <person name="Glass J.I."/>
            <person name="Rusch D."/>
            <person name="Podicherti R."/>
            <person name="Tsui H.-C.T."/>
            <person name="Winkler M.E."/>
        </authorList>
    </citation>
    <scope>NUCLEOTIDE SEQUENCE</scope>
</reference>
<accession>A0A382PA07</accession>
<protein>
    <submittedName>
        <fullName evidence="1">Uncharacterized protein</fullName>
    </submittedName>
</protein>
<gene>
    <name evidence="1" type="ORF">METZ01_LOCUS321555</name>
</gene>
<proteinExistence type="predicted"/>
<dbReference type="AlphaFoldDB" id="A0A382PA07"/>
<dbReference type="EMBL" id="UINC01105056">
    <property type="protein sequence ID" value="SVC68701.1"/>
    <property type="molecule type" value="Genomic_DNA"/>
</dbReference>
<feature type="non-terminal residue" evidence="1">
    <location>
        <position position="43"/>
    </location>
</feature>
<sequence length="43" mass="4736">MLSTHIYEFCHAHLHSYSPYALMGNDGLGVNCIVSDSELQKGP</sequence>
<organism evidence="1">
    <name type="scientific">marine metagenome</name>
    <dbReference type="NCBI Taxonomy" id="408172"/>
    <lineage>
        <taxon>unclassified sequences</taxon>
        <taxon>metagenomes</taxon>
        <taxon>ecological metagenomes</taxon>
    </lineage>
</organism>
<name>A0A382PA07_9ZZZZ</name>
<evidence type="ECO:0000313" key="1">
    <source>
        <dbReference type="EMBL" id="SVC68701.1"/>
    </source>
</evidence>